<protein>
    <submittedName>
        <fullName evidence="17">NAD(P)-dependent iron-only hydrogenase catalytic subunit</fullName>
    </submittedName>
</protein>
<dbReference type="PROSITE" id="PS51839">
    <property type="entry name" value="4FE4S_HC3"/>
    <property type="match status" value="1"/>
</dbReference>
<dbReference type="AlphaFoldDB" id="A0A1T5JJG1"/>
<dbReference type="InterPro" id="IPR050340">
    <property type="entry name" value="Cytosolic_Fe-S_CAF"/>
</dbReference>
<evidence type="ECO:0000259" key="15">
    <source>
        <dbReference type="PROSITE" id="PS51379"/>
    </source>
</evidence>
<evidence type="ECO:0000256" key="2">
    <source>
        <dbReference type="ARBA" id="ARBA00004370"/>
    </source>
</evidence>
<keyword evidence="18" id="KW-1185">Reference proteome</keyword>
<dbReference type="InterPro" id="IPR019574">
    <property type="entry name" value="NADH_UbQ_OxRdtase_Gsu_4Fe4S-bd"/>
</dbReference>
<dbReference type="PANTHER" id="PTHR11615">
    <property type="entry name" value="NITRATE, FORMATE, IRON DEHYDROGENASE"/>
    <property type="match status" value="1"/>
</dbReference>
<dbReference type="InterPro" id="IPR036991">
    <property type="entry name" value="Fe_hydrogenase_ssu_sf"/>
</dbReference>
<feature type="domain" description="4Fe-4S ferredoxin-type" evidence="15">
    <location>
        <begin position="139"/>
        <end position="169"/>
    </location>
</feature>
<dbReference type="Gene3D" id="4.10.260.20">
    <property type="entry name" value="Iron hydrogenase, small subunit"/>
    <property type="match status" value="1"/>
</dbReference>
<evidence type="ECO:0000256" key="3">
    <source>
        <dbReference type="ARBA" id="ARBA00005404"/>
    </source>
</evidence>
<dbReference type="InterPro" id="IPR036010">
    <property type="entry name" value="2Fe-2S_ferredoxin-like_sf"/>
</dbReference>
<keyword evidence="4" id="KW-0004">4Fe-4S</keyword>
<dbReference type="PROSITE" id="PS51085">
    <property type="entry name" value="2FE2S_FER_2"/>
    <property type="match status" value="1"/>
</dbReference>
<gene>
    <name evidence="17" type="ORF">SAMN02194393_01221</name>
</gene>
<comment type="similarity">
    <text evidence="3">Belongs to the complex I 75 kDa subunit family.</text>
</comment>
<evidence type="ECO:0000256" key="1">
    <source>
        <dbReference type="ARBA" id="ARBA00001966"/>
    </source>
</evidence>
<evidence type="ECO:0000256" key="10">
    <source>
        <dbReference type="ARBA" id="ARBA00023014"/>
    </source>
</evidence>
<dbReference type="GO" id="GO:0008137">
    <property type="term" value="F:NADH dehydrogenase (ubiquinone) activity"/>
    <property type="evidence" value="ECO:0007669"/>
    <property type="project" value="InterPro"/>
</dbReference>
<dbReference type="GO" id="GO:0005506">
    <property type="term" value="F:iron ion binding"/>
    <property type="evidence" value="ECO:0007669"/>
    <property type="project" value="InterPro"/>
</dbReference>
<dbReference type="FunFam" id="3.10.20.740:FF:000004">
    <property type="entry name" value="NADH-quinone oxidoreductase"/>
    <property type="match status" value="1"/>
</dbReference>
<dbReference type="GO" id="GO:0051539">
    <property type="term" value="F:4 iron, 4 sulfur cluster binding"/>
    <property type="evidence" value="ECO:0007669"/>
    <property type="project" value="UniProtKB-KW"/>
</dbReference>
<keyword evidence="8" id="KW-1278">Translocase</keyword>
<dbReference type="PROSITE" id="PS51379">
    <property type="entry name" value="4FE4S_FER_2"/>
    <property type="match status" value="2"/>
</dbReference>
<dbReference type="Pfam" id="PF10588">
    <property type="entry name" value="NADH-G_4Fe-4S_3"/>
    <property type="match status" value="1"/>
</dbReference>
<dbReference type="GO" id="GO:0016020">
    <property type="term" value="C:membrane"/>
    <property type="evidence" value="ECO:0007669"/>
    <property type="project" value="UniProtKB-SubCell"/>
</dbReference>
<evidence type="ECO:0000256" key="6">
    <source>
        <dbReference type="ARBA" id="ARBA00022723"/>
    </source>
</evidence>
<keyword evidence="7" id="KW-0677">Repeat</keyword>
<keyword evidence="9" id="KW-0408">Iron</keyword>
<dbReference type="GO" id="GO:0008901">
    <property type="term" value="F:ferredoxin hydrogenase activity"/>
    <property type="evidence" value="ECO:0007669"/>
    <property type="project" value="InterPro"/>
</dbReference>
<dbReference type="RefSeq" id="WP_079490091.1">
    <property type="nucleotide sequence ID" value="NZ_FUZT01000002.1"/>
</dbReference>
<dbReference type="NCBIfam" id="NF040763">
    <property type="entry name" value="FeFe_hydrog_A6"/>
    <property type="match status" value="1"/>
</dbReference>
<dbReference type="InterPro" id="IPR001041">
    <property type="entry name" value="2Fe-2S_ferredoxin-type"/>
</dbReference>
<evidence type="ECO:0000259" key="14">
    <source>
        <dbReference type="PROSITE" id="PS51085"/>
    </source>
</evidence>
<dbReference type="Pfam" id="PF12838">
    <property type="entry name" value="Fer4_7"/>
    <property type="match status" value="1"/>
</dbReference>
<proteinExistence type="inferred from homology"/>
<feature type="domain" description="4Fe-4S His(Cys)3-ligated-type" evidence="16">
    <location>
        <begin position="80"/>
        <end position="119"/>
    </location>
</feature>
<dbReference type="InterPro" id="IPR013352">
    <property type="entry name" value="Fe_hydrogenase_subset"/>
</dbReference>
<feature type="domain" description="4Fe-4S ferredoxin-type" evidence="15">
    <location>
        <begin position="180"/>
        <end position="211"/>
    </location>
</feature>
<keyword evidence="12" id="KW-0472">Membrane</keyword>
<evidence type="ECO:0000256" key="11">
    <source>
        <dbReference type="ARBA" id="ARBA00023027"/>
    </source>
</evidence>
<dbReference type="Gene3D" id="3.10.20.740">
    <property type="match status" value="1"/>
</dbReference>
<dbReference type="Proteomes" id="UP000190285">
    <property type="component" value="Unassembled WGS sequence"/>
</dbReference>
<evidence type="ECO:0000256" key="9">
    <source>
        <dbReference type="ARBA" id="ARBA00023004"/>
    </source>
</evidence>
<dbReference type="FunFam" id="3.30.70.20:FF:000035">
    <property type="entry name" value="Iron hydrogenase 1"/>
    <property type="match status" value="1"/>
</dbReference>
<dbReference type="InterPro" id="IPR017900">
    <property type="entry name" value="4Fe4S_Fe_S_CS"/>
</dbReference>
<dbReference type="InterPro" id="IPR017896">
    <property type="entry name" value="4Fe4S_Fe-S-bd"/>
</dbReference>
<dbReference type="InterPro" id="IPR004108">
    <property type="entry name" value="Fe_hydrogenase_lsu_C"/>
</dbReference>
<comment type="cofactor">
    <cofactor evidence="13">
        <name>[2Fe-2S] cluster</name>
        <dbReference type="ChEBI" id="CHEBI:190135"/>
    </cofactor>
</comment>
<reference evidence="17 18" key="1">
    <citation type="submission" date="2017-02" db="EMBL/GenBank/DDBJ databases">
        <authorList>
            <person name="Peterson S.W."/>
        </authorList>
    </citation>
    <scope>NUCLEOTIDE SEQUENCE [LARGE SCALE GENOMIC DNA]</scope>
    <source>
        <strain evidence="17 18">M1</strain>
    </source>
</reference>
<name>A0A1T5JJG1_9FIRM</name>
<dbReference type="Gene3D" id="3.40.950.10">
    <property type="entry name" value="Fe-only Hydrogenase (Larger Subunit), Chain L, domain 3"/>
    <property type="match status" value="1"/>
</dbReference>
<evidence type="ECO:0000256" key="8">
    <source>
        <dbReference type="ARBA" id="ARBA00022967"/>
    </source>
</evidence>
<dbReference type="Gene3D" id="3.40.50.1780">
    <property type="match status" value="1"/>
</dbReference>
<evidence type="ECO:0000313" key="17">
    <source>
        <dbReference type="EMBL" id="SKC51283.1"/>
    </source>
</evidence>
<dbReference type="NCBIfam" id="TIGR02512">
    <property type="entry name" value="FeFe_hydrog_A"/>
    <property type="match status" value="1"/>
</dbReference>
<dbReference type="CDD" id="cd00207">
    <property type="entry name" value="fer2"/>
    <property type="match status" value="1"/>
</dbReference>
<dbReference type="InterPro" id="IPR009016">
    <property type="entry name" value="Fe_hydrogenase"/>
</dbReference>
<dbReference type="PROSITE" id="PS00641">
    <property type="entry name" value="COMPLEX1_75K_1"/>
    <property type="match status" value="1"/>
</dbReference>
<dbReference type="SMART" id="SM00929">
    <property type="entry name" value="NADH-G_4Fe-4S_3"/>
    <property type="match status" value="1"/>
</dbReference>
<organism evidence="17 18">
    <name type="scientific">Maledivibacter halophilus</name>
    <dbReference type="NCBI Taxonomy" id="36842"/>
    <lineage>
        <taxon>Bacteria</taxon>
        <taxon>Bacillati</taxon>
        <taxon>Bacillota</taxon>
        <taxon>Clostridia</taxon>
        <taxon>Peptostreptococcales</taxon>
        <taxon>Caminicellaceae</taxon>
        <taxon>Maledivibacter</taxon>
    </lineage>
</organism>
<dbReference type="Pfam" id="PF02906">
    <property type="entry name" value="Fe_hyd_lg_C"/>
    <property type="match status" value="1"/>
</dbReference>
<keyword evidence="10" id="KW-0411">Iron-sulfur</keyword>
<evidence type="ECO:0000256" key="5">
    <source>
        <dbReference type="ARBA" id="ARBA00022714"/>
    </source>
</evidence>
<dbReference type="SMART" id="SM00902">
    <property type="entry name" value="Fe_hyd_SSU"/>
    <property type="match status" value="1"/>
</dbReference>
<dbReference type="Gene3D" id="3.30.70.20">
    <property type="match status" value="1"/>
</dbReference>
<evidence type="ECO:0000256" key="7">
    <source>
        <dbReference type="ARBA" id="ARBA00022737"/>
    </source>
</evidence>
<comment type="cofactor">
    <cofactor evidence="1">
        <name>[4Fe-4S] cluster</name>
        <dbReference type="ChEBI" id="CHEBI:49883"/>
    </cofactor>
</comment>
<dbReference type="InterPro" id="IPR003149">
    <property type="entry name" value="Fe_hydrogenase_ssu"/>
</dbReference>
<dbReference type="GO" id="GO:0042773">
    <property type="term" value="P:ATP synthesis coupled electron transport"/>
    <property type="evidence" value="ECO:0007669"/>
    <property type="project" value="InterPro"/>
</dbReference>
<evidence type="ECO:0000256" key="12">
    <source>
        <dbReference type="ARBA" id="ARBA00023136"/>
    </source>
</evidence>
<dbReference type="OrthoDB" id="9805142at2"/>
<evidence type="ECO:0000256" key="13">
    <source>
        <dbReference type="ARBA" id="ARBA00034078"/>
    </source>
</evidence>
<evidence type="ECO:0000259" key="16">
    <source>
        <dbReference type="PROSITE" id="PS51839"/>
    </source>
</evidence>
<dbReference type="Pfam" id="PF02256">
    <property type="entry name" value="Fe_hyd_SSU"/>
    <property type="match status" value="1"/>
</dbReference>
<sequence length="600" mass="66198">MEKVTLTINGNQVQVPSNYTVLEAAKEAGIDIPTLCYLKDINEVGACRVCLVEVEGARSLQASCVLPVSEGMVVRTNTKKVRETVKNVVELILANHNRECLTCFRNKNCELQTLTEELGIEDIPYQGEKRPGTVDDKSHSIVRDASKCILCGRCVNVCKNVQGIGILDFTNRGFYTEVAPAFDVSMADAPCIYCGQCIVACPVGALREKTDIERIWDAIDNPDVHVIVQTAPAVRAALGEEFGLPIGTRVTGKMAASLRRLGFDKVYDTNFAADLTILEEGHELLNRIQNGGKLPMITSCSPGWIRYCEFYYPEFLDNLSTCKSPHQMMGAVLKSYYAEKNNIDPKKIFVVSVMPCTSKKTESAREEMKVNGLRDVDAVLTTRELGKMIKQARINFLELSDEKFDEIFGEYTGAAVIFGATGGVMEAALRTVADVLTGEDLENIEYQAVRGVEEGIKEAELEIAGNKIRIAVAHGTANAAKVLDMVKAGEKDYHFIEVMGCSGGCVTGGGQPQVNAKTLMDVDVRVERAKALYEEDTIMEERKSHKNPMIKKLYDEFLGEPNGHKSHELLHTHYHKKEIYPTEENCCNCSSQEAACGCEK</sequence>
<dbReference type="GO" id="GO:0051537">
    <property type="term" value="F:2 iron, 2 sulfur cluster binding"/>
    <property type="evidence" value="ECO:0007669"/>
    <property type="project" value="UniProtKB-KW"/>
</dbReference>
<dbReference type="STRING" id="36842.SAMN02194393_01221"/>
<dbReference type="EMBL" id="FUZT01000002">
    <property type="protein sequence ID" value="SKC51283.1"/>
    <property type="molecule type" value="Genomic_DNA"/>
</dbReference>
<keyword evidence="5" id="KW-0001">2Fe-2S</keyword>
<dbReference type="SUPFAM" id="SSF54862">
    <property type="entry name" value="4Fe-4S ferredoxins"/>
    <property type="match status" value="1"/>
</dbReference>
<dbReference type="SUPFAM" id="SSF54292">
    <property type="entry name" value="2Fe-2S ferredoxin-like"/>
    <property type="match status" value="1"/>
</dbReference>
<dbReference type="InterPro" id="IPR049830">
    <property type="entry name" value="HndD"/>
</dbReference>
<accession>A0A1T5JJG1</accession>
<dbReference type="SUPFAM" id="SSF53920">
    <property type="entry name" value="Fe-only hydrogenase"/>
    <property type="match status" value="1"/>
</dbReference>
<evidence type="ECO:0000313" key="18">
    <source>
        <dbReference type="Proteomes" id="UP000190285"/>
    </source>
</evidence>
<dbReference type="PROSITE" id="PS00198">
    <property type="entry name" value="4FE4S_FER_1"/>
    <property type="match status" value="1"/>
</dbReference>
<keyword evidence="6" id="KW-0479">Metal-binding</keyword>
<keyword evidence="11" id="KW-0520">NAD</keyword>
<dbReference type="InterPro" id="IPR000283">
    <property type="entry name" value="NADH_UbQ_OxRdtase_75kDa_su_CS"/>
</dbReference>
<evidence type="ECO:0000256" key="4">
    <source>
        <dbReference type="ARBA" id="ARBA00022485"/>
    </source>
</evidence>
<feature type="domain" description="2Fe-2S ferredoxin-type" evidence="14">
    <location>
        <begin position="2"/>
        <end position="80"/>
    </location>
</feature>
<comment type="subcellular location">
    <subcellularLocation>
        <location evidence="2">Membrane</location>
    </subcellularLocation>
</comment>
<dbReference type="Pfam" id="PF13510">
    <property type="entry name" value="Fer2_4"/>
    <property type="match status" value="1"/>
</dbReference>